<reference evidence="3 4" key="1">
    <citation type="journal article" date="2010" name="Stand. Genomic Sci.">
        <title>Complete genome sequence of Spirochaeta smaragdinae type strain (SEBR 4228).</title>
        <authorList>
            <person name="Mavromatis K."/>
            <person name="Yasawong M."/>
            <person name="Chertkov O."/>
            <person name="Lapidus A."/>
            <person name="Lucas S."/>
            <person name="Nolan M."/>
            <person name="Del Rio T.G."/>
            <person name="Tice H."/>
            <person name="Cheng J.F."/>
            <person name="Pitluck S."/>
            <person name="Liolios K."/>
            <person name="Ivanova N."/>
            <person name="Tapia R."/>
            <person name="Han C."/>
            <person name="Bruce D."/>
            <person name="Goodwin L."/>
            <person name="Pati A."/>
            <person name="Chen A."/>
            <person name="Palaniappan K."/>
            <person name="Land M."/>
            <person name="Hauser L."/>
            <person name="Chang Y.J."/>
            <person name="Jeffries C.D."/>
            <person name="Detter J.C."/>
            <person name="Rohde M."/>
            <person name="Brambilla E."/>
            <person name="Spring S."/>
            <person name="Goker M."/>
            <person name="Sikorski J."/>
            <person name="Woyke T."/>
            <person name="Bristow J."/>
            <person name="Eisen J.A."/>
            <person name="Markowitz V."/>
            <person name="Hugenholtz P."/>
            <person name="Klenk H.P."/>
            <person name="Kyrpides N.C."/>
        </authorList>
    </citation>
    <scope>NUCLEOTIDE SEQUENCE [LARGE SCALE GENOMIC DNA]</scope>
    <source>
        <strain evidence="4">DSM 11293 / JCM 15392 / SEBR 4228</strain>
    </source>
</reference>
<keyword evidence="1" id="KW-0732">Signal</keyword>
<accession>E1R6X6</accession>
<organism evidence="3 4">
    <name type="scientific">Sediminispirochaeta smaragdinae (strain DSM 11293 / JCM 15392 / SEBR 4228)</name>
    <name type="common">Spirochaeta smaragdinae</name>
    <dbReference type="NCBI Taxonomy" id="573413"/>
    <lineage>
        <taxon>Bacteria</taxon>
        <taxon>Pseudomonadati</taxon>
        <taxon>Spirochaetota</taxon>
        <taxon>Spirochaetia</taxon>
        <taxon>Spirochaetales</taxon>
        <taxon>Spirochaetaceae</taxon>
        <taxon>Sediminispirochaeta</taxon>
    </lineage>
</organism>
<dbReference type="AlphaFoldDB" id="E1R6X6"/>
<evidence type="ECO:0000313" key="3">
    <source>
        <dbReference type="EMBL" id="ADK81303.1"/>
    </source>
</evidence>
<dbReference type="PROSITE" id="PS51257">
    <property type="entry name" value="PROKAR_LIPOPROTEIN"/>
    <property type="match status" value="1"/>
</dbReference>
<dbReference type="KEGG" id="ssm:Spirs_2183"/>
<feature type="domain" description="Lipocalin-like" evidence="2">
    <location>
        <begin position="137"/>
        <end position="201"/>
    </location>
</feature>
<proteinExistence type="predicted"/>
<name>E1R6X6_SEDSS</name>
<dbReference type="InterPro" id="IPR024311">
    <property type="entry name" value="Lipocalin-like"/>
</dbReference>
<sequence length="428" mass="47233">MKKIWIIPVLLLSIGLAGCSMFGNDGDDDDDNNTSAPFTIVGSWVRESPSYSDTDVYLFASDGTMTLYSDYAMTTVASVWTWALSGDTLAFDGDTPLQMTNISENEFIMGSSTYYRKGFEPDGHSESLPVGFWVMASPSYSDSEVTLFASDGTYTLYKDYAVANVSEKGTWSLSDDSLTVDASLTNATETITVVSENEFTWNGWTFYRKGTEPDGHNDLIGTWVPSFYSIPDTEVHQYKADGTFTYYSDYAMQKIYREGTWTWNSDHTVLTIVFTRYANGSQDSQVKFLSGNKIQYGAEYLYRKGSEPCGNVLSGSATTLAVDTAYTGEFTDLSAKLFCVTVEDGASYEISWDDSDEGSGSYTGDISVSAYKADKASKYFAEEDRGYSVPQSLSANGTVMYIVVVPYLEFYFSDSLGTYSLTVTKVTP</sequence>
<evidence type="ECO:0000313" key="4">
    <source>
        <dbReference type="Proteomes" id="UP000002318"/>
    </source>
</evidence>
<dbReference type="EMBL" id="CP002116">
    <property type="protein sequence ID" value="ADK81303.1"/>
    <property type="molecule type" value="Genomic_DNA"/>
</dbReference>
<evidence type="ECO:0000259" key="2">
    <source>
        <dbReference type="Pfam" id="PF13648"/>
    </source>
</evidence>
<feature type="chain" id="PRO_5003150494" description="Lipocalin-like domain-containing protein" evidence="1">
    <location>
        <begin position="23"/>
        <end position="428"/>
    </location>
</feature>
<dbReference type="Proteomes" id="UP000002318">
    <property type="component" value="Chromosome"/>
</dbReference>
<feature type="signal peptide" evidence="1">
    <location>
        <begin position="1"/>
        <end position="22"/>
    </location>
</feature>
<keyword evidence="4" id="KW-1185">Reference proteome</keyword>
<dbReference type="HOGENOM" id="CLU_052652_0_0_12"/>
<gene>
    <name evidence="3" type="ordered locus">Spirs_2183</name>
</gene>
<dbReference type="OrthoDB" id="374279at2"/>
<evidence type="ECO:0000256" key="1">
    <source>
        <dbReference type="SAM" id="SignalP"/>
    </source>
</evidence>
<dbReference type="STRING" id="573413.Spirs_2183"/>
<protein>
    <recommendedName>
        <fullName evidence="2">Lipocalin-like domain-containing protein</fullName>
    </recommendedName>
</protein>
<dbReference type="RefSeq" id="WP_013254766.1">
    <property type="nucleotide sequence ID" value="NC_014364.1"/>
</dbReference>
<dbReference type="Pfam" id="PF13648">
    <property type="entry name" value="Lipocalin_4"/>
    <property type="match status" value="1"/>
</dbReference>